<proteinExistence type="predicted"/>
<sequence>MRVLHLPYGIGMSTMAKALRTKGIDAQSWSLRTHHYAYMADERIHFDQYKPEEEEEKREAYLQKALKEFDVFHFHFGESFFPDRRDLETIKKANKKMIVHHRGSEVRMLKKAQSFNNPYVRVKKSWPEDKVKSNLEFLSHYFDQAIVNDYELYYYVEPYYKSIHVVPHTMDLSKYTPTYPKDHERPLVVHAPSRRDTKGTQYVLPVLEKLKDEGVAFDYELVEGKSHEEALDIYKKATVIVDQLQLGAYGHLSMEAMALGKPVICYIRDDLVKKYPKDMPIVSADPKNFETVLRSFLKNSDQYQAIGKAGRSYAEHYHSFDSVANKLITIYNKL</sequence>
<comment type="caution">
    <text evidence="1">The sequence shown here is derived from an EMBL/GenBank/DDBJ whole genome shotgun (WGS) entry which is preliminary data.</text>
</comment>
<dbReference type="EMBL" id="JAFBEC010000002">
    <property type="protein sequence ID" value="MBM7631565.1"/>
    <property type="molecule type" value="Genomic_DNA"/>
</dbReference>
<accession>A0ABS2P818</accession>
<dbReference type="SUPFAM" id="SSF53756">
    <property type="entry name" value="UDP-Glycosyltransferase/glycogen phosphorylase"/>
    <property type="match status" value="1"/>
</dbReference>
<dbReference type="Proteomes" id="UP000741863">
    <property type="component" value="Unassembled WGS sequence"/>
</dbReference>
<dbReference type="RefSeq" id="WP_204695682.1">
    <property type="nucleotide sequence ID" value="NZ_JAFBEC010000002.1"/>
</dbReference>
<reference evidence="1 2" key="1">
    <citation type="submission" date="2021-01" db="EMBL/GenBank/DDBJ databases">
        <title>Genomic Encyclopedia of Type Strains, Phase IV (KMG-IV): sequencing the most valuable type-strain genomes for metagenomic binning, comparative biology and taxonomic classification.</title>
        <authorList>
            <person name="Goeker M."/>
        </authorList>
    </citation>
    <scope>NUCLEOTIDE SEQUENCE [LARGE SCALE GENOMIC DNA]</scope>
    <source>
        <strain evidence="1 2">DSM 25540</strain>
    </source>
</reference>
<evidence type="ECO:0000313" key="1">
    <source>
        <dbReference type="EMBL" id="MBM7631565.1"/>
    </source>
</evidence>
<protein>
    <submittedName>
        <fullName evidence="1">Glycosyltransferase involved in cell wall biosynthesis</fullName>
    </submittedName>
</protein>
<dbReference type="Gene3D" id="3.40.50.2000">
    <property type="entry name" value="Glycogen Phosphorylase B"/>
    <property type="match status" value="1"/>
</dbReference>
<name>A0ABS2P818_9BACL</name>
<organism evidence="1 2">
    <name type="scientific">Geomicrobium sediminis</name>
    <dbReference type="NCBI Taxonomy" id="1347788"/>
    <lineage>
        <taxon>Bacteria</taxon>
        <taxon>Bacillati</taxon>
        <taxon>Bacillota</taxon>
        <taxon>Bacilli</taxon>
        <taxon>Bacillales</taxon>
        <taxon>Geomicrobium</taxon>
    </lineage>
</organism>
<keyword evidence="2" id="KW-1185">Reference proteome</keyword>
<gene>
    <name evidence="1" type="ORF">JOD17_000657</name>
</gene>
<evidence type="ECO:0000313" key="2">
    <source>
        <dbReference type="Proteomes" id="UP000741863"/>
    </source>
</evidence>